<proteinExistence type="predicted"/>
<evidence type="ECO:0000313" key="1">
    <source>
        <dbReference type="EMBL" id="CAI8050803.1"/>
    </source>
</evidence>
<dbReference type="EMBL" id="CASHTH010003886">
    <property type="protein sequence ID" value="CAI8050803.1"/>
    <property type="molecule type" value="Genomic_DNA"/>
</dbReference>
<name>A0AA35TMA2_GEOBA</name>
<organism evidence="1 2">
    <name type="scientific">Geodia barretti</name>
    <name type="common">Barrett's horny sponge</name>
    <dbReference type="NCBI Taxonomy" id="519541"/>
    <lineage>
        <taxon>Eukaryota</taxon>
        <taxon>Metazoa</taxon>
        <taxon>Porifera</taxon>
        <taxon>Demospongiae</taxon>
        <taxon>Heteroscleromorpha</taxon>
        <taxon>Tetractinellida</taxon>
        <taxon>Astrophorina</taxon>
        <taxon>Geodiidae</taxon>
        <taxon>Geodia</taxon>
    </lineage>
</organism>
<dbReference type="AlphaFoldDB" id="A0AA35TMA2"/>
<keyword evidence="2" id="KW-1185">Reference proteome</keyword>
<comment type="caution">
    <text evidence="1">The sequence shown here is derived from an EMBL/GenBank/DDBJ whole genome shotgun (WGS) entry which is preliminary data.</text>
</comment>
<sequence>MLRWIIIGVVLVVGAFVFFPLTDVIAGISVEDIDDRQEIADVASQMEDGIVTSLDTVDERAVVLQEDTMAFVEDTGVQEWLIDPIQDALSGDAGGDAAPDS</sequence>
<accession>A0AA35TMA2</accession>
<protein>
    <submittedName>
        <fullName evidence="1">Uncharacterized protein</fullName>
    </submittedName>
</protein>
<evidence type="ECO:0000313" key="2">
    <source>
        <dbReference type="Proteomes" id="UP001174909"/>
    </source>
</evidence>
<gene>
    <name evidence="1" type="ORF">GBAR_LOCUS27865</name>
</gene>
<dbReference type="Proteomes" id="UP001174909">
    <property type="component" value="Unassembled WGS sequence"/>
</dbReference>
<reference evidence="1" key="1">
    <citation type="submission" date="2023-03" db="EMBL/GenBank/DDBJ databases">
        <authorList>
            <person name="Steffen K."/>
            <person name="Cardenas P."/>
        </authorList>
    </citation>
    <scope>NUCLEOTIDE SEQUENCE</scope>
</reference>